<evidence type="ECO:0008006" key="3">
    <source>
        <dbReference type="Google" id="ProtNLM"/>
    </source>
</evidence>
<keyword evidence="2" id="KW-1185">Reference proteome</keyword>
<gene>
    <name evidence="1" type="ORF">CUN59_10175</name>
</gene>
<dbReference type="EMBL" id="PGEM01000070">
    <property type="protein sequence ID" value="PPJ63423.1"/>
    <property type="molecule type" value="Genomic_DNA"/>
</dbReference>
<dbReference type="RefSeq" id="WP_104387740.1">
    <property type="nucleotide sequence ID" value="NZ_PGEM01000070.1"/>
</dbReference>
<name>A0A2S6CUH6_9CYAN</name>
<dbReference type="OrthoDB" id="466791at2"/>
<reference evidence="1 2" key="1">
    <citation type="submission" date="2018-02" db="EMBL/GenBank/DDBJ databases">
        <title>Discovery of a pederin family compound in a non-symbiotic bloom-forming cyanobacterium.</title>
        <authorList>
            <person name="Kust A."/>
            <person name="Mares J."/>
            <person name="Jokela J."/>
            <person name="Urajova P."/>
            <person name="Hajek J."/>
            <person name="Saurav K."/>
            <person name="Voracova K."/>
            <person name="Fewer D.P."/>
            <person name="Haapaniemi E."/>
            <person name="Permi P."/>
            <person name="Rehakova K."/>
            <person name="Sivonen K."/>
            <person name="Hrouzek P."/>
        </authorList>
    </citation>
    <scope>NUCLEOTIDE SEQUENCE [LARGE SCALE GENOMIC DNA]</scope>
    <source>
        <strain evidence="1 2">CHARLIE-1</strain>
    </source>
</reference>
<evidence type="ECO:0000313" key="2">
    <source>
        <dbReference type="Proteomes" id="UP000239589"/>
    </source>
</evidence>
<dbReference type="Proteomes" id="UP000239589">
    <property type="component" value="Unassembled WGS sequence"/>
</dbReference>
<sequence>MLNLKVNRLIPLSMFSLLVSGCWGIISESSPVQAQIPNKNLLLAQSQSMEAIEFNNQNYQYDQPGQYTQSNPNSDKYFVYVDNNSPQMLQRVKQVERTAYIRNYNGRNVIQAGVFAVQSNAQRRIKELEFYGISGAGIGNYSNPDLPVTPYNNQQLSSSTYNIPNNTNTYTQETRNAYYVVIPTNSNNLRYLREEIRQGLYSNNININVSMRTQPRGAHIAIGPFSDRSDAEQWNNLFKQSGYGNARVYYGK</sequence>
<organism evidence="1 2">
    <name type="scientific">Cuspidothrix issatschenkoi CHARLIE-1</name>
    <dbReference type="NCBI Taxonomy" id="2052836"/>
    <lineage>
        <taxon>Bacteria</taxon>
        <taxon>Bacillati</taxon>
        <taxon>Cyanobacteriota</taxon>
        <taxon>Cyanophyceae</taxon>
        <taxon>Nostocales</taxon>
        <taxon>Aphanizomenonaceae</taxon>
        <taxon>Cuspidothrix</taxon>
    </lineage>
</organism>
<dbReference type="PROSITE" id="PS51257">
    <property type="entry name" value="PROKAR_LIPOPROTEIN"/>
    <property type="match status" value="1"/>
</dbReference>
<accession>A0A2S6CUH6</accession>
<protein>
    <recommendedName>
        <fullName evidence="3">SPOR domain-containing protein</fullName>
    </recommendedName>
</protein>
<evidence type="ECO:0000313" key="1">
    <source>
        <dbReference type="EMBL" id="PPJ63423.1"/>
    </source>
</evidence>
<dbReference type="AlphaFoldDB" id="A0A2S6CUH6"/>
<comment type="caution">
    <text evidence="1">The sequence shown here is derived from an EMBL/GenBank/DDBJ whole genome shotgun (WGS) entry which is preliminary data.</text>
</comment>
<proteinExistence type="predicted"/>